<dbReference type="Pfam" id="PF12833">
    <property type="entry name" value="HTH_18"/>
    <property type="match status" value="1"/>
</dbReference>
<dbReference type="PROSITE" id="PS01124">
    <property type="entry name" value="HTH_ARAC_FAMILY_2"/>
    <property type="match status" value="1"/>
</dbReference>
<evidence type="ECO:0000256" key="3">
    <source>
        <dbReference type="ARBA" id="ARBA00023163"/>
    </source>
</evidence>
<protein>
    <submittedName>
        <fullName evidence="5">Transcriptional regulator, AraC family</fullName>
    </submittedName>
</protein>
<feature type="domain" description="HTH araC/xylS-type" evidence="4">
    <location>
        <begin position="194"/>
        <end position="292"/>
    </location>
</feature>
<dbReference type="PANTHER" id="PTHR43280">
    <property type="entry name" value="ARAC-FAMILY TRANSCRIPTIONAL REGULATOR"/>
    <property type="match status" value="1"/>
</dbReference>
<keyword evidence="1" id="KW-0805">Transcription regulation</keyword>
<dbReference type="SUPFAM" id="SSF51182">
    <property type="entry name" value="RmlC-like cupins"/>
    <property type="match status" value="1"/>
</dbReference>
<proteinExistence type="predicted"/>
<dbReference type="InterPro" id="IPR018060">
    <property type="entry name" value="HTH_AraC"/>
</dbReference>
<dbReference type="SUPFAM" id="SSF46689">
    <property type="entry name" value="Homeodomain-like"/>
    <property type="match status" value="2"/>
</dbReference>
<keyword evidence="6" id="KW-1185">Reference proteome</keyword>
<dbReference type="Proteomes" id="UP000002064">
    <property type="component" value="Chromosome"/>
</dbReference>
<reference evidence="5 6" key="1">
    <citation type="submission" date="2010-05" db="EMBL/GenBank/DDBJ databases">
        <title>Complete sequence of Thermoanaerobacter mathranii subsp. mathranii mathranii str. A3.</title>
        <authorList>
            <consortium name="US DOE Joint Genome Institute"/>
            <person name="Lucas S."/>
            <person name="Copeland A."/>
            <person name="Lapidus A."/>
            <person name="Cheng J.-F."/>
            <person name="Bruce D."/>
            <person name="Goodwin L."/>
            <person name="Pitluck S."/>
            <person name="Held B."/>
            <person name="Detter J.C."/>
            <person name="Han C."/>
            <person name="Tapia R."/>
            <person name="Land M."/>
            <person name="Hauser L."/>
            <person name="Kyrpides N."/>
            <person name="Mikhailova N."/>
            <person name="Zhou J."/>
            <person name="Hemme C."/>
            <person name="Woyke T."/>
        </authorList>
    </citation>
    <scope>NUCLEOTIDE SEQUENCE [LARGE SCALE GENOMIC DNA]</scope>
    <source>
        <strain evidence="5 6">A3</strain>
    </source>
</reference>
<dbReference type="InterPro" id="IPR009057">
    <property type="entry name" value="Homeodomain-like_sf"/>
</dbReference>
<dbReference type="RefSeq" id="WP_012995680.1">
    <property type="nucleotide sequence ID" value="NC_014209.1"/>
</dbReference>
<evidence type="ECO:0000256" key="2">
    <source>
        <dbReference type="ARBA" id="ARBA00023125"/>
    </source>
</evidence>
<gene>
    <name evidence="5" type="ordered locus">Tmath_1703</name>
</gene>
<dbReference type="InterPro" id="IPR018062">
    <property type="entry name" value="HTH_AraC-typ_CS"/>
</dbReference>
<dbReference type="SMART" id="SM00342">
    <property type="entry name" value="HTH_ARAC"/>
    <property type="match status" value="1"/>
</dbReference>
<keyword evidence="3" id="KW-0804">Transcription</keyword>
<sequence length="297" mass="34745">MNMSKASEKLSKLDLQISIDNFVINILWFRVMSLEGEWEISRHTHSSFEFHFVPVGSSLVILDDHEFIIREGEFYVTAPGLYHEQRSAGERYIEYSINCDFEKADDSVFFEGDVILEVLNSSKCGPVKDHYGSMKYFELALKEAYHQEIGFYNNIKSLAIMIIIMAVRAIVFENSTSYFYSVPKKLEETDYRFNLIKKFIEDNITSDLRVNDIANYMHLSSKQINRIIKEKTGKSTKEFINFIKLQEAKRLLKNTNISIKEIANSLGFSSEYYFNQFFKREEGFPPGIYRNSIKKIY</sequence>
<dbReference type="Pfam" id="PF02311">
    <property type="entry name" value="AraC_binding"/>
    <property type="match status" value="1"/>
</dbReference>
<evidence type="ECO:0000313" key="6">
    <source>
        <dbReference type="Proteomes" id="UP000002064"/>
    </source>
</evidence>
<dbReference type="PANTHER" id="PTHR43280:SF2">
    <property type="entry name" value="HTH-TYPE TRANSCRIPTIONAL REGULATOR EXSA"/>
    <property type="match status" value="1"/>
</dbReference>
<dbReference type="PROSITE" id="PS00041">
    <property type="entry name" value="HTH_ARAC_FAMILY_1"/>
    <property type="match status" value="1"/>
</dbReference>
<organism evidence="5 6">
    <name type="scientific">Thermoanaerobacter mathranii subsp. mathranii (strain DSM 11426 / CCUG 53645 / CIP 108742 / A3)</name>
    <dbReference type="NCBI Taxonomy" id="583358"/>
    <lineage>
        <taxon>Bacteria</taxon>
        <taxon>Bacillati</taxon>
        <taxon>Bacillota</taxon>
        <taxon>Clostridia</taxon>
        <taxon>Thermoanaerobacterales</taxon>
        <taxon>Thermoanaerobacteraceae</taxon>
        <taxon>Thermoanaerobacter</taxon>
    </lineage>
</organism>
<dbReference type="EMBL" id="CP002032">
    <property type="protein sequence ID" value="ADH61408.1"/>
    <property type="molecule type" value="Genomic_DNA"/>
</dbReference>
<dbReference type="InterPro" id="IPR014710">
    <property type="entry name" value="RmlC-like_jellyroll"/>
</dbReference>
<dbReference type="Gene3D" id="2.60.120.10">
    <property type="entry name" value="Jelly Rolls"/>
    <property type="match status" value="1"/>
</dbReference>
<dbReference type="InterPro" id="IPR011051">
    <property type="entry name" value="RmlC_Cupin_sf"/>
</dbReference>
<dbReference type="Gene3D" id="1.10.10.60">
    <property type="entry name" value="Homeodomain-like"/>
    <property type="match status" value="2"/>
</dbReference>
<evidence type="ECO:0000259" key="4">
    <source>
        <dbReference type="PROSITE" id="PS01124"/>
    </source>
</evidence>
<dbReference type="InterPro" id="IPR003313">
    <property type="entry name" value="AraC-bd"/>
</dbReference>
<name>A0ABN3Z3B3_THEM3</name>
<evidence type="ECO:0000256" key="1">
    <source>
        <dbReference type="ARBA" id="ARBA00023015"/>
    </source>
</evidence>
<evidence type="ECO:0000313" key="5">
    <source>
        <dbReference type="EMBL" id="ADH61408.1"/>
    </source>
</evidence>
<keyword evidence="2" id="KW-0238">DNA-binding</keyword>
<accession>A0ABN3Z3B3</accession>